<keyword evidence="3" id="KW-1185">Reference proteome</keyword>
<reference evidence="2" key="2">
    <citation type="submission" date="2023-01" db="EMBL/GenBank/DDBJ databases">
        <authorList>
            <person name="Sun Q."/>
            <person name="Evtushenko L."/>
        </authorList>
    </citation>
    <scope>NUCLEOTIDE SEQUENCE</scope>
    <source>
        <strain evidence="2">VKM B-1499</strain>
    </source>
</reference>
<organism evidence="2 3">
    <name type="scientific">Brevundimonas intermedia</name>
    <dbReference type="NCBI Taxonomy" id="74315"/>
    <lineage>
        <taxon>Bacteria</taxon>
        <taxon>Pseudomonadati</taxon>
        <taxon>Pseudomonadota</taxon>
        <taxon>Alphaproteobacteria</taxon>
        <taxon>Caulobacterales</taxon>
        <taxon>Caulobacteraceae</taxon>
        <taxon>Brevundimonas</taxon>
    </lineage>
</organism>
<evidence type="ECO:0000256" key="1">
    <source>
        <dbReference type="SAM" id="MobiDB-lite"/>
    </source>
</evidence>
<sequence>MAARVSLKRATSDAARVSGSKRAFMSAVPSRVSLAAPPGVASSKQNERDASAGVPLIWEA</sequence>
<gene>
    <name evidence="2" type="ORF">GCM10017620_32530</name>
</gene>
<dbReference type="Proteomes" id="UP001143509">
    <property type="component" value="Unassembled WGS sequence"/>
</dbReference>
<reference evidence="2" key="1">
    <citation type="journal article" date="2014" name="Int. J. Syst. Evol. Microbiol.">
        <title>Complete genome of a new Firmicutes species belonging to the dominant human colonic microbiota ('Ruminococcus bicirculans') reveals two chromosomes and a selective capacity to utilize plant glucans.</title>
        <authorList>
            <consortium name="NISC Comparative Sequencing Program"/>
            <person name="Wegmann U."/>
            <person name="Louis P."/>
            <person name="Goesmann A."/>
            <person name="Henrissat B."/>
            <person name="Duncan S.H."/>
            <person name="Flint H.J."/>
        </authorList>
    </citation>
    <scope>NUCLEOTIDE SEQUENCE</scope>
    <source>
        <strain evidence="2">VKM B-1499</strain>
    </source>
</reference>
<name>A0ABQ5TEB2_9CAUL</name>
<comment type="caution">
    <text evidence="2">The sequence shown here is derived from an EMBL/GenBank/DDBJ whole genome shotgun (WGS) entry which is preliminary data.</text>
</comment>
<proteinExistence type="predicted"/>
<protein>
    <submittedName>
        <fullName evidence="2">Uncharacterized protein</fullName>
    </submittedName>
</protein>
<dbReference type="EMBL" id="BSFD01000011">
    <property type="protein sequence ID" value="GLK50279.1"/>
    <property type="molecule type" value="Genomic_DNA"/>
</dbReference>
<evidence type="ECO:0000313" key="3">
    <source>
        <dbReference type="Proteomes" id="UP001143509"/>
    </source>
</evidence>
<accession>A0ABQ5TEB2</accession>
<feature type="region of interest" description="Disordered" evidence="1">
    <location>
        <begin position="36"/>
        <end position="60"/>
    </location>
</feature>
<evidence type="ECO:0000313" key="2">
    <source>
        <dbReference type="EMBL" id="GLK50279.1"/>
    </source>
</evidence>